<dbReference type="InterPro" id="IPR021146">
    <property type="entry name" value="Phage_gp6-like_head-tail"/>
</dbReference>
<protein>
    <submittedName>
        <fullName evidence="1">Tail connector protein</fullName>
    </submittedName>
</protein>
<proteinExistence type="predicted"/>
<dbReference type="Pfam" id="PF05135">
    <property type="entry name" value="Phage_connect_1"/>
    <property type="match status" value="1"/>
</dbReference>
<reference evidence="1" key="1">
    <citation type="journal article" date="2021" name="Proc. Natl. Acad. Sci. U.S.A.">
        <title>A Catalog of Tens of Thousands of Viruses from Human Metagenomes Reveals Hidden Associations with Chronic Diseases.</title>
        <authorList>
            <person name="Tisza M.J."/>
            <person name="Buck C.B."/>
        </authorList>
    </citation>
    <scope>NUCLEOTIDE SEQUENCE</scope>
    <source>
        <strain evidence="1">CtDmR33</strain>
    </source>
</reference>
<organism evidence="1">
    <name type="scientific">Siphoviridae sp. ctDmR33</name>
    <dbReference type="NCBI Taxonomy" id="2825389"/>
    <lineage>
        <taxon>Viruses</taxon>
        <taxon>Duplodnaviria</taxon>
        <taxon>Heunggongvirae</taxon>
        <taxon>Uroviricota</taxon>
        <taxon>Caudoviricetes</taxon>
    </lineage>
</organism>
<dbReference type="EMBL" id="BK016159">
    <property type="protein sequence ID" value="DAF99064.1"/>
    <property type="molecule type" value="Genomic_DNA"/>
</dbReference>
<evidence type="ECO:0000313" key="1">
    <source>
        <dbReference type="EMBL" id="DAF99064.1"/>
    </source>
</evidence>
<name>A0A8S5UX56_9CAUD</name>
<accession>A0A8S5UX56</accession>
<sequence length="101" mass="11335">MELLERFKVRTEETNDTLILDLLNSAGQAIVTRRYPYGDGTETVPDRYADLQLRIAIDLYDRMGAEGQLSHSENGVSRSWADASVSQDLLKEVVPMVGSFK</sequence>